<dbReference type="AlphaFoldDB" id="A6GJE0"/>
<feature type="compositionally biased region" description="Acidic residues" evidence="1">
    <location>
        <begin position="35"/>
        <end position="66"/>
    </location>
</feature>
<dbReference type="STRING" id="391625.PPSIR1_03173"/>
<sequence>MLLDLHSRHLSLLTALGLSASLGAAPGCSGRTVAEDDAADDADTEAGDDADTDTDTEPDTSEDEGTEPYACADPEPIVQTGTQEPSGFVRCADGFIHRAEAVPALDPAGEDACYSGQGDCATGADCTDKAHGRCIEEPFSGLCECSYGCETDADCDAGRICAPAGVAGRSTCIESFNCTTDGECGEGLCGLSEYEGCCGNSFTVSCAEPNAACHSDDDCPVDDSCELQCAAHGASPDGEWSCSSPGWCDCACGRPYFVEGEARVARAERRRDWAGSIRTPRAPSAAAIREALAAHWTEVALFEHASVASFARFANQLLALGAPPRLIQDTLRAMADEVEHARSTFALASAYAGEPVGPGSLALAQPGSEELPAILDGLVMEACVGETLAALEARQAALEVEDAALAEVLGTIAEDEWRHAELGWRALGWLLERNPRLRGRALATFDGVLSGMLSGMGAGATVDEGTLSLRETGVLSERARRELHRAAIAQVIRPCVDALRQTSERSVVC</sequence>
<dbReference type="Proteomes" id="UP000005801">
    <property type="component" value="Unassembled WGS sequence"/>
</dbReference>
<dbReference type="RefSeq" id="WP_006976826.1">
    <property type="nucleotide sequence ID" value="NZ_ABCS01000155.1"/>
</dbReference>
<evidence type="ECO:0000256" key="2">
    <source>
        <dbReference type="SAM" id="SignalP"/>
    </source>
</evidence>
<reference evidence="3 4" key="1">
    <citation type="submission" date="2007-06" db="EMBL/GenBank/DDBJ databases">
        <authorList>
            <person name="Shimkets L."/>
            <person name="Ferriera S."/>
            <person name="Johnson J."/>
            <person name="Kravitz S."/>
            <person name="Beeson K."/>
            <person name="Sutton G."/>
            <person name="Rogers Y.-H."/>
            <person name="Friedman R."/>
            <person name="Frazier M."/>
            <person name="Venter J.C."/>
        </authorList>
    </citation>
    <scope>NUCLEOTIDE SEQUENCE [LARGE SCALE GENOMIC DNA]</scope>
    <source>
        <strain evidence="3 4">SIR-1</strain>
    </source>
</reference>
<evidence type="ECO:0000313" key="3">
    <source>
        <dbReference type="EMBL" id="EDM74003.1"/>
    </source>
</evidence>
<evidence type="ECO:0000313" key="4">
    <source>
        <dbReference type="Proteomes" id="UP000005801"/>
    </source>
</evidence>
<dbReference type="CDD" id="cd00657">
    <property type="entry name" value="Ferritin_like"/>
    <property type="match status" value="1"/>
</dbReference>
<comment type="caution">
    <text evidence="3">The sequence shown here is derived from an EMBL/GenBank/DDBJ whole genome shotgun (WGS) entry which is preliminary data.</text>
</comment>
<dbReference type="OrthoDB" id="5502251at2"/>
<keyword evidence="2" id="KW-0732">Signal</keyword>
<dbReference type="Gene3D" id="1.10.620.20">
    <property type="entry name" value="Ribonucleotide Reductase, subunit A"/>
    <property type="match status" value="1"/>
</dbReference>
<dbReference type="SUPFAM" id="SSF47240">
    <property type="entry name" value="Ferritin-like"/>
    <property type="match status" value="1"/>
</dbReference>
<accession>A6GJE0</accession>
<dbReference type="EMBL" id="ABCS01000155">
    <property type="protein sequence ID" value="EDM74003.1"/>
    <property type="molecule type" value="Genomic_DNA"/>
</dbReference>
<name>A6GJE0_9BACT</name>
<dbReference type="InterPro" id="IPR009078">
    <property type="entry name" value="Ferritin-like_SF"/>
</dbReference>
<dbReference type="GO" id="GO:0016491">
    <property type="term" value="F:oxidoreductase activity"/>
    <property type="evidence" value="ECO:0007669"/>
    <property type="project" value="InterPro"/>
</dbReference>
<keyword evidence="4" id="KW-1185">Reference proteome</keyword>
<feature type="signal peptide" evidence="2">
    <location>
        <begin position="1"/>
        <end position="24"/>
    </location>
</feature>
<dbReference type="InterPro" id="IPR012348">
    <property type="entry name" value="RNR-like"/>
</dbReference>
<dbReference type="eggNOG" id="COG1633">
    <property type="taxonomic scope" value="Bacteria"/>
</dbReference>
<gene>
    <name evidence="3" type="ORF">PPSIR1_03173</name>
</gene>
<feature type="region of interest" description="Disordered" evidence="1">
    <location>
        <begin position="28"/>
        <end position="83"/>
    </location>
</feature>
<proteinExistence type="predicted"/>
<protein>
    <recommendedName>
        <fullName evidence="5">Lipoprotein</fullName>
    </recommendedName>
</protein>
<organism evidence="3 4">
    <name type="scientific">Plesiocystis pacifica SIR-1</name>
    <dbReference type="NCBI Taxonomy" id="391625"/>
    <lineage>
        <taxon>Bacteria</taxon>
        <taxon>Pseudomonadati</taxon>
        <taxon>Myxococcota</taxon>
        <taxon>Polyangia</taxon>
        <taxon>Nannocystales</taxon>
        <taxon>Nannocystaceae</taxon>
        <taxon>Plesiocystis</taxon>
    </lineage>
</organism>
<feature type="chain" id="PRO_5002697918" description="Lipoprotein" evidence="2">
    <location>
        <begin position="25"/>
        <end position="509"/>
    </location>
</feature>
<evidence type="ECO:0000256" key="1">
    <source>
        <dbReference type="SAM" id="MobiDB-lite"/>
    </source>
</evidence>
<evidence type="ECO:0008006" key="5">
    <source>
        <dbReference type="Google" id="ProtNLM"/>
    </source>
</evidence>